<name>A0A8S5R4T0_9CAUD</name>
<proteinExistence type="predicted"/>
<protein>
    <submittedName>
        <fullName evidence="1">Uncharacterized protein</fullName>
    </submittedName>
</protein>
<organism evidence="1">
    <name type="scientific">Siphoviridae sp. ctr4Z12</name>
    <dbReference type="NCBI Taxonomy" id="2827280"/>
    <lineage>
        <taxon>Viruses</taxon>
        <taxon>Duplodnaviria</taxon>
        <taxon>Heunggongvirae</taxon>
        <taxon>Uroviricota</taxon>
        <taxon>Caudoviricetes</taxon>
    </lineage>
</organism>
<evidence type="ECO:0000313" key="1">
    <source>
        <dbReference type="EMBL" id="DAE26462.1"/>
    </source>
</evidence>
<dbReference type="EMBL" id="BK015818">
    <property type="protein sequence ID" value="DAE26462.1"/>
    <property type="molecule type" value="Genomic_DNA"/>
</dbReference>
<sequence length="55" mass="6536">MAKIKMCCIHYDGMSNKPIQSRCRALKKLYCSCEEKCSFYKSRSEYNMDGSRKKR</sequence>
<accession>A0A8S5R4T0</accession>
<reference evidence="1" key="1">
    <citation type="journal article" date="2021" name="Proc. Natl. Acad. Sci. U.S.A.">
        <title>A Catalog of Tens of Thousands of Viruses from Human Metagenomes Reveals Hidden Associations with Chronic Diseases.</title>
        <authorList>
            <person name="Tisza M.J."/>
            <person name="Buck C.B."/>
        </authorList>
    </citation>
    <scope>NUCLEOTIDE SEQUENCE</scope>
    <source>
        <strain evidence="1">Ctr4Z12</strain>
    </source>
</reference>